<name>A0A286DVN6_9ACTN</name>
<evidence type="ECO:0000313" key="2">
    <source>
        <dbReference type="Proteomes" id="UP000219072"/>
    </source>
</evidence>
<dbReference type="EMBL" id="OCNE01000007">
    <property type="protein sequence ID" value="SOD62749.1"/>
    <property type="molecule type" value="Genomic_DNA"/>
</dbReference>
<dbReference type="Pfam" id="PF01063">
    <property type="entry name" value="Aminotran_4"/>
    <property type="match status" value="1"/>
</dbReference>
<organism evidence="1 2">
    <name type="scientific">Streptomyces zhaozhouensis</name>
    <dbReference type="NCBI Taxonomy" id="1300267"/>
    <lineage>
        <taxon>Bacteria</taxon>
        <taxon>Bacillati</taxon>
        <taxon>Actinomycetota</taxon>
        <taxon>Actinomycetes</taxon>
        <taxon>Kitasatosporales</taxon>
        <taxon>Streptomycetaceae</taxon>
        <taxon>Streptomyces</taxon>
    </lineage>
</organism>
<dbReference type="InterPro" id="IPR043132">
    <property type="entry name" value="BCAT-like_C"/>
</dbReference>
<dbReference type="InterPro" id="IPR036038">
    <property type="entry name" value="Aminotransferase-like"/>
</dbReference>
<dbReference type="NCBIfam" id="NF006734">
    <property type="entry name" value="PRK09266.1"/>
    <property type="match status" value="1"/>
</dbReference>
<keyword evidence="2" id="KW-1185">Reference proteome</keyword>
<dbReference type="AlphaFoldDB" id="A0A286DVN6"/>
<keyword evidence="1" id="KW-0032">Aminotransferase</keyword>
<dbReference type="SUPFAM" id="SSF56752">
    <property type="entry name" value="D-aminoacid aminotransferase-like PLP-dependent enzymes"/>
    <property type="match status" value="1"/>
</dbReference>
<accession>A0A286DVN6</accession>
<dbReference type="InterPro" id="IPR001544">
    <property type="entry name" value="Aminotrans_IV"/>
</dbReference>
<keyword evidence="1" id="KW-0456">Lyase</keyword>
<dbReference type="GO" id="GO:0016829">
    <property type="term" value="F:lyase activity"/>
    <property type="evidence" value="ECO:0007669"/>
    <property type="project" value="UniProtKB-KW"/>
</dbReference>
<keyword evidence="1" id="KW-0808">Transferase</keyword>
<reference evidence="1 2" key="1">
    <citation type="submission" date="2017-09" db="EMBL/GenBank/DDBJ databases">
        <authorList>
            <person name="Ehlers B."/>
            <person name="Leendertz F.H."/>
        </authorList>
    </citation>
    <scope>NUCLEOTIDE SEQUENCE [LARGE SCALE GENOMIC DNA]</scope>
    <source>
        <strain evidence="1 2">CGMCC 4.7095</strain>
    </source>
</reference>
<dbReference type="GO" id="GO:0008483">
    <property type="term" value="F:transaminase activity"/>
    <property type="evidence" value="ECO:0007669"/>
    <property type="project" value="UniProtKB-KW"/>
</dbReference>
<evidence type="ECO:0000313" key="1">
    <source>
        <dbReference type="EMBL" id="SOD62749.1"/>
    </source>
</evidence>
<gene>
    <name evidence="1" type="ORF">SAMN06297387_107123</name>
</gene>
<proteinExistence type="predicted"/>
<dbReference type="Gene3D" id="3.20.10.10">
    <property type="entry name" value="D-amino Acid Aminotransferase, subunit A, domain 2"/>
    <property type="match status" value="1"/>
</dbReference>
<sequence>MVAAMMFSLTQFNGRPATVEDLAPLAFAGHAHFTAFQVRDHAVRGLDLHLDRLRTASDTLFGRSLPDERITAYLRAALETAGPDCSLTCYLTTRPGEFALAGDAAVLDVLVRATDPVRAPVGPVALDLVRHERHLPGVKHVGEVAKTRFMRRAHANGFDDAAFEDRTGRLSEATIWNLAFWDGESVIWPDADRLPGVTMRILSRRLRARGVPQRTRAVRRADLDGLAAVVMNSWSPGVPVSRIGDRRLVDDPAFVTLLGDAYADEPPTRP</sequence>
<protein>
    <submittedName>
        <fullName evidence="1">Branched-chain amino acid aminotransferase/4-amino-4-deoxychorismate lyase</fullName>
    </submittedName>
</protein>
<dbReference type="Proteomes" id="UP000219072">
    <property type="component" value="Unassembled WGS sequence"/>
</dbReference>